<evidence type="ECO:0000256" key="4">
    <source>
        <dbReference type="ARBA" id="ARBA00023163"/>
    </source>
</evidence>
<keyword evidence="6" id="KW-0175">Coiled coil</keyword>
<dbReference type="Gene3D" id="3.40.1810.10">
    <property type="entry name" value="Transcription factor, MADS-box"/>
    <property type="match status" value="1"/>
</dbReference>
<evidence type="ECO:0000256" key="7">
    <source>
        <dbReference type="SAM" id="MobiDB-lite"/>
    </source>
</evidence>
<protein>
    <submittedName>
        <fullName evidence="11">MADS-box protein SVP</fullName>
    </submittedName>
</protein>
<evidence type="ECO:0000256" key="3">
    <source>
        <dbReference type="ARBA" id="ARBA00023125"/>
    </source>
</evidence>
<dbReference type="InterPro" id="IPR050142">
    <property type="entry name" value="MADS-box/MEF2_TF"/>
</dbReference>
<dbReference type="GO" id="GO:0005634">
    <property type="term" value="C:nucleus"/>
    <property type="evidence" value="ECO:0007669"/>
    <property type="project" value="UniProtKB-SubCell"/>
</dbReference>
<dbReference type="PROSITE" id="PS51297">
    <property type="entry name" value="K_BOX"/>
    <property type="match status" value="1"/>
</dbReference>
<feature type="compositionally biased region" description="Polar residues" evidence="7">
    <location>
        <begin position="197"/>
        <end position="218"/>
    </location>
</feature>
<sequence length="226" mass="25517">MAREKIKIRKIDNITARQVTFSKRRRGLFKKAQELAILCDADVGLMVFSSTGKLFDYSSTSMKDIIEKHNIQTNNIRTPDQPSPELQLENCNHASLNKEITETRHQLRQLRGEDIQGLTLEELQQLEKTLETGLCRVLERKSQQIVDEINGLQKKGSKLKEDNAQLKQKVMEITKGRKQLVAADFGNIVHEDKQSSDTHTSAANSGGPQECNDSSDTSLRLGLPFK</sequence>
<dbReference type="InterPro" id="IPR002100">
    <property type="entry name" value="TF_MADSbox"/>
</dbReference>
<evidence type="ECO:0000256" key="6">
    <source>
        <dbReference type="SAM" id="Coils"/>
    </source>
</evidence>
<dbReference type="Gene3D" id="1.20.5.340">
    <property type="match status" value="1"/>
</dbReference>
<dbReference type="InterPro" id="IPR033896">
    <property type="entry name" value="MEF2-like_N"/>
</dbReference>
<feature type="domain" description="MADS-box" evidence="8">
    <location>
        <begin position="1"/>
        <end position="61"/>
    </location>
</feature>
<evidence type="ECO:0000256" key="2">
    <source>
        <dbReference type="ARBA" id="ARBA00023015"/>
    </source>
</evidence>
<dbReference type="AlphaFoldDB" id="A0A1D1Z2W4"/>
<dbReference type="EMBL" id="GDJX01019888">
    <property type="protein sequence ID" value="JAT48048.1"/>
    <property type="molecule type" value="Transcribed_RNA"/>
</dbReference>
<feature type="domain" description="K-box" evidence="9">
    <location>
        <begin position="86"/>
        <end position="176"/>
    </location>
</feature>
<reference evidence="11" key="1">
    <citation type="submission" date="2015-07" db="EMBL/GenBank/DDBJ databases">
        <title>Transcriptome Assembly of Anthurium amnicola.</title>
        <authorList>
            <person name="Suzuki J."/>
        </authorList>
    </citation>
    <scope>NUCLEOTIDE SEQUENCE</scope>
</reference>
<dbReference type="PROSITE" id="PS00350">
    <property type="entry name" value="MADS_BOX_1"/>
    <property type="match status" value="1"/>
</dbReference>
<dbReference type="GO" id="GO:0003700">
    <property type="term" value="F:DNA-binding transcription factor activity"/>
    <property type="evidence" value="ECO:0007669"/>
    <property type="project" value="InterPro"/>
</dbReference>
<evidence type="ECO:0000256" key="5">
    <source>
        <dbReference type="ARBA" id="ARBA00023242"/>
    </source>
</evidence>
<accession>A0A1D1Z2W4</accession>
<keyword evidence="2" id="KW-0805">Transcription regulation</keyword>
<proteinExistence type="predicted"/>
<dbReference type="CDD" id="cd00265">
    <property type="entry name" value="MADS_MEF2_like"/>
    <property type="match status" value="1"/>
</dbReference>
<feature type="coiled-coil region" evidence="6">
    <location>
        <begin position="93"/>
        <end position="169"/>
    </location>
</feature>
<keyword evidence="4" id="KW-0804">Transcription</keyword>
<dbReference type="InterPro" id="IPR036879">
    <property type="entry name" value="TF_MADSbox_sf"/>
</dbReference>
<evidence type="ECO:0000259" key="8">
    <source>
        <dbReference type="PROSITE" id="PS50066"/>
    </source>
</evidence>
<comment type="subcellular location">
    <subcellularLocation>
        <location evidence="1">Nucleus</location>
    </subcellularLocation>
</comment>
<name>A0A1D1Z2W4_9ARAE</name>
<dbReference type="InterPro" id="IPR002487">
    <property type="entry name" value="TF_Kbox"/>
</dbReference>
<dbReference type="EMBL" id="GDJX01006696">
    <property type="protein sequence ID" value="JAT61240.1"/>
    <property type="molecule type" value="Transcribed_RNA"/>
</dbReference>
<dbReference type="GO" id="GO:0045944">
    <property type="term" value="P:positive regulation of transcription by RNA polymerase II"/>
    <property type="evidence" value="ECO:0007669"/>
    <property type="project" value="InterPro"/>
</dbReference>
<evidence type="ECO:0000256" key="1">
    <source>
        <dbReference type="ARBA" id="ARBA00004123"/>
    </source>
</evidence>
<evidence type="ECO:0000313" key="11">
    <source>
        <dbReference type="EMBL" id="JAT61240.1"/>
    </source>
</evidence>
<organism evidence="11">
    <name type="scientific">Anthurium amnicola</name>
    <dbReference type="NCBI Taxonomy" id="1678845"/>
    <lineage>
        <taxon>Eukaryota</taxon>
        <taxon>Viridiplantae</taxon>
        <taxon>Streptophyta</taxon>
        <taxon>Embryophyta</taxon>
        <taxon>Tracheophyta</taxon>
        <taxon>Spermatophyta</taxon>
        <taxon>Magnoliopsida</taxon>
        <taxon>Liliopsida</taxon>
        <taxon>Araceae</taxon>
        <taxon>Pothoideae</taxon>
        <taxon>Potheae</taxon>
        <taxon>Anthurium</taxon>
    </lineage>
</organism>
<dbReference type="PROSITE" id="PS50066">
    <property type="entry name" value="MADS_BOX_2"/>
    <property type="match status" value="1"/>
</dbReference>
<feature type="region of interest" description="Disordered" evidence="7">
    <location>
        <begin position="191"/>
        <end position="226"/>
    </location>
</feature>
<evidence type="ECO:0000313" key="10">
    <source>
        <dbReference type="EMBL" id="JAT48048.1"/>
    </source>
</evidence>
<keyword evidence="3" id="KW-0238">DNA-binding</keyword>
<dbReference type="PRINTS" id="PR00404">
    <property type="entry name" value="MADSDOMAIN"/>
</dbReference>
<dbReference type="FunFam" id="3.40.1810.10:FF:000007">
    <property type="entry name" value="Transcription factor, MADS-box"/>
    <property type="match status" value="1"/>
</dbReference>
<dbReference type="PANTHER" id="PTHR48019">
    <property type="entry name" value="SERUM RESPONSE FACTOR HOMOLOG"/>
    <property type="match status" value="1"/>
</dbReference>
<gene>
    <name evidence="11" type="primary">SVP_8</name>
    <name evidence="10" type="synonym">SVP_2</name>
    <name evidence="11" type="ORF">g.72154</name>
    <name evidence="10" type="ORF">g.72155</name>
</gene>
<dbReference type="GO" id="GO:0000977">
    <property type="term" value="F:RNA polymerase II transcription regulatory region sequence-specific DNA binding"/>
    <property type="evidence" value="ECO:0007669"/>
    <property type="project" value="InterPro"/>
</dbReference>
<dbReference type="Pfam" id="PF01486">
    <property type="entry name" value="K-box"/>
    <property type="match status" value="1"/>
</dbReference>
<dbReference type="GO" id="GO:0046983">
    <property type="term" value="F:protein dimerization activity"/>
    <property type="evidence" value="ECO:0007669"/>
    <property type="project" value="InterPro"/>
</dbReference>
<dbReference type="SMART" id="SM00432">
    <property type="entry name" value="MADS"/>
    <property type="match status" value="1"/>
</dbReference>
<keyword evidence="5" id="KW-0539">Nucleus</keyword>
<evidence type="ECO:0000259" key="9">
    <source>
        <dbReference type="PROSITE" id="PS51297"/>
    </source>
</evidence>
<dbReference type="Pfam" id="PF00319">
    <property type="entry name" value="SRF-TF"/>
    <property type="match status" value="1"/>
</dbReference>
<dbReference type="SUPFAM" id="SSF55455">
    <property type="entry name" value="SRF-like"/>
    <property type="match status" value="1"/>
</dbReference>